<proteinExistence type="predicted"/>
<protein>
    <recommendedName>
        <fullName evidence="1">SCP domain-containing protein</fullName>
    </recommendedName>
</protein>
<evidence type="ECO:0000313" key="3">
    <source>
        <dbReference type="Proteomes" id="UP000812966"/>
    </source>
</evidence>
<dbReference type="Gene3D" id="3.40.33.10">
    <property type="entry name" value="CAP"/>
    <property type="match status" value="1"/>
</dbReference>
<dbReference type="InterPro" id="IPR018244">
    <property type="entry name" value="Allrgn_V5/Tpx1_CS"/>
</dbReference>
<dbReference type="PANTHER" id="PTHR10334">
    <property type="entry name" value="CYSTEINE-RICH SECRETORY PROTEIN-RELATED"/>
    <property type="match status" value="1"/>
</dbReference>
<evidence type="ECO:0000259" key="1">
    <source>
        <dbReference type="Pfam" id="PF00188"/>
    </source>
</evidence>
<dbReference type="AlphaFoldDB" id="A0A8K0JPM0"/>
<reference evidence="2" key="1">
    <citation type="submission" date="2020-04" db="EMBL/GenBank/DDBJ databases">
        <title>Analysis of mating type loci in Filobasidium floriforme.</title>
        <authorList>
            <person name="Nowrousian M."/>
        </authorList>
    </citation>
    <scope>NUCLEOTIDE SEQUENCE</scope>
    <source>
        <strain evidence="2">CBS 6242</strain>
    </source>
</reference>
<dbReference type="InterPro" id="IPR035940">
    <property type="entry name" value="CAP_sf"/>
</dbReference>
<dbReference type="EMBL" id="JABELV010000025">
    <property type="protein sequence ID" value="KAG7562792.1"/>
    <property type="molecule type" value="Genomic_DNA"/>
</dbReference>
<accession>A0A8K0JPM0</accession>
<keyword evidence="3" id="KW-1185">Reference proteome</keyword>
<organism evidence="2 3">
    <name type="scientific">Filobasidium floriforme</name>
    <dbReference type="NCBI Taxonomy" id="5210"/>
    <lineage>
        <taxon>Eukaryota</taxon>
        <taxon>Fungi</taxon>
        <taxon>Dikarya</taxon>
        <taxon>Basidiomycota</taxon>
        <taxon>Agaricomycotina</taxon>
        <taxon>Tremellomycetes</taxon>
        <taxon>Filobasidiales</taxon>
        <taxon>Filobasidiaceae</taxon>
        <taxon>Filobasidium</taxon>
    </lineage>
</organism>
<dbReference type="InterPro" id="IPR014044">
    <property type="entry name" value="CAP_dom"/>
</dbReference>
<dbReference type="PROSITE" id="PS01009">
    <property type="entry name" value="CRISP_1"/>
    <property type="match status" value="1"/>
</dbReference>
<dbReference type="GO" id="GO:0005576">
    <property type="term" value="C:extracellular region"/>
    <property type="evidence" value="ECO:0007669"/>
    <property type="project" value="InterPro"/>
</dbReference>
<name>A0A8K0JPM0_9TREE</name>
<dbReference type="Pfam" id="PF00188">
    <property type="entry name" value="CAP"/>
    <property type="match status" value="1"/>
</dbReference>
<sequence>MFRQWTDEVGNYVANGVAVKDQDGNDKITGHYTQVVWIDSDALGCAVQKCSGMYNLVCNYGPPGNYGGQFVDKVDYCNGKH</sequence>
<comment type="caution">
    <text evidence="2">The sequence shown here is derived from an EMBL/GenBank/DDBJ whole genome shotgun (WGS) entry which is preliminary data.</text>
</comment>
<gene>
    <name evidence="2" type="ORF">FFLO_01747</name>
</gene>
<dbReference type="PRINTS" id="PR00837">
    <property type="entry name" value="V5TPXLIKE"/>
</dbReference>
<dbReference type="Proteomes" id="UP000812966">
    <property type="component" value="Unassembled WGS sequence"/>
</dbReference>
<feature type="domain" description="SCP" evidence="1">
    <location>
        <begin position="2"/>
        <end position="60"/>
    </location>
</feature>
<evidence type="ECO:0000313" key="2">
    <source>
        <dbReference type="EMBL" id="KAG7562792.1"/>
    </source>
</evidence>
<dbReference type="SUPFAM" id="SSF55797">
    <property type="entry name" value="PR-1-like"/>
    <property type="match status" value="1"/>
</dbReference>
<dbReference type="InterPro" id="IPR001283">
    <property type="entry name" value="CRISP-related"/>
</dbReference>